<accession>A0ABN7W7Q2</accession>
<sequence>REQTTLTITKQFSEVTQELWSLYRSLRVPKTVRVNLIITNNVEIVDQIQSTANCEIVNTGIQMSLTARTWLSLLKNTLIAIGSLDACLRENSKVKLTMNYKEIKQLIDITRNLKTYQRNQIKKHNLIVTIQAVIIILNRKQITIESKWNKDLFQQQLISTRITDIKVQRLITKNHMLIINNEAVALTSNELLKELYRAKYKAQ</sequence>
<protein>
    <submittedName>
        <fullName evidence="1">46268_t:CDS:1</fullName>
    </submittedName>
</protein>
<dbReference type="Proteomes" id="UP000789901">
    <property type="component" value="Unassembled WGS sequence"/>
</dbReference>
<organism evidence="1 2">
    <name type="scientific">Gigaspora margarita</name>
    <dbReference type="NCBI Taxonomy" id="4874"/>
    <lineage>
        <taxon>Eukaryota</taxon>
        <taxon>Fungi</taxon>
        <taxon>Fungi incertae sedis</taxon>
        <taxon>Mucoromycota</taxon>
        <taxon>Glomeromycotina</taxon>
        <taxon>Glomeromycetes</taxon>
        <taxon>Diversisporales</taxon>
        <taxon>Gigasporaceae</taxon>
        <taxon>Gigaspora</taxon>
    </lineage>
</organism>
<gene>
    <name evidence="1" type="ORF">GMARGA_LOCUS27490</name>
</gene>
<keyword evidence="2" id="KW-1185">Reference proteome</keyword>
<evidence type="ECO:0000313" key="1">
    <source>
        <dbReference type="EMBL" id="CAG8820125.1"/>
    </source>
</evidence>
<feature type="non-terminal residue" evidence="1">
    <location>
        <position position="1"/>
    </location>
</feature>
<reference evidence="1 2" key="1">
    <citation type="submission" date="2021-06" db="EMBL/GenBank/DDBJ databases">
        <authorList>
            <person name="Kallberg Y."/>
            <person name="Tangrot J."/>
            <person name="Rosling A."/>
        </authorList>
    </citation>
    <scope>NUCLEOTIDE SEQUENCE [LARGE SCALE GENOMIC DNA]</scope>
    <source>
        <strain evidence="1 2">120-4 pot B 10/14</strain>
    </source>
</reference>
<dbReference type="EMBL" id="CAJVQB010033683">
    <property type="protein sequence ID" value="CAG8820125.1"/>
    <property type="molecule type" value="Genomic_DNA"/>
</dbReference>
<proteinExistence type="predicted"/>
<comment type="caution">
    <text evidence="1">The sequence shown here is derived from an EMBL/GenBank/DDBJ whole genome shotgun (WGS) entry which is preliminary data.</text>
</comment>
<name>A0ABN7W7Q2_GIGMA</name>
<evidence type="ECO:0000313" key="2">
    <source>
        <dbReference type="Proteomes" id="UP000789901"/>
    </source>
</evidence>